<dbReference type="SUPFAM" id="SSF51735">
    <property type="entry name" value="NAD(P)-binding Rossmann-fold domains"/>
    <property type="match status" value="1"/>
</dbReference>
<reference evidence="2 3" key="1">
    <citation type="submission" date="2018-06" db="EMBL/GenBank/DDBJ databases">
        <title>Genomic Encyclopedia of Type Strains, Phase IV (KMG-IV): sequencing the most valuable type-strain genomes for metagenomic binning, comparative biology and taxonomic classification.</title>
        <authorList>
            <person name="Goeker M."/>
        </authorList>
    </citation>
    <scope>NUCLEOTIDE SEQUENCE [LARGE SCALE GENOMIC DNA]</scope>
    <source>
        <strain evidence="2 3">DSM 25619</strain>
    </source>
</reference>
<protein>
    <submittedName>
        <fullName evidence="2">Ornithine cyclodeaminase</fullName>
    </submittedName>
</protein>
<evidence type="ECO:0000256" key="1">
    <source>
        <dbReference type="ARBA" id="ARBA00008903"/>
    </source>
</evidence>
<accession>A0A366E2N0</accession>
<comment type="caution">
    <text evidence="2">The sequence shown here is derived from an EMBL/GenBank/DDBJ whole genome shotgun (WGS) entry which is preliminary data.</text>
</comment>
<dbReference type="Gene3D" id="3.40.50.720">
    <property type="entry name" value="NAD(P)-binding Rossmann-like Domain"/>
    <property type="match status" value="1"/>
</dbReference>
<dbReference type="GO" id="GO:0005737">
    <property type="term" value="C:cytoplasm"/>
    <property type="evidence" value="ECO:0007669"/>
    <property type="project" value="TreeGrafter"/>
</dbReference>
<proteinExistence type="inferred from homology"/>
<dbReference type="Proteomes" id="UP000252893">
    <property type="component" value="Unassembled WGS sequence"/>
</dbReference>
<evidence type="ECO:0000313" key="2">
    <source>
        <dbReference type="EMBL" id="RBO95668.1"/>
    </source>
</evidence>
<dbReference type="AlphaFoldDB" id="A0A366E2N0"/>
<gene>
    <name evidence="2" type="ORF">DFR47_103232</name>
</gene>
<comment type="similarity">
    <text evidence="1">Belongs to the ornithine cyclodeaminase/mu-crystallin family.</text>
</comment>
<dbReference type="OrthoDB" id="9785971at2"/>
<dbReference type="RefSeq" id="WP_113944198.1">
    <property type="nucleotide sequence ID" value="NZ_JBHEEG010000004.1"/>
</dbReference>
<dbReference type="PANTHER" id="PTHR13812">
    <property type="entry name" value="KETIMINE REDUCTASE MU-CRYSTALLIN"/>
    <property type="match status" value="1"/>
</dbReference>
<dbReference type="EMBL" id="QNRH01000003">
    <property type="protein sequence ID" value="RBO95668.1"/>
    <property type="molecule type" value="Genomic_DNA"/>
</dbReference>
<dbReference type="InterPro" id="IPR036291">
    <property type="entry name" value="NAD(P)-bd_dom_sf"/>
</dbReference>
<evidence type="ECO:0000313" key="3">
    <source>
        <dbReference type="Proteomes" id="UP000252893"/>
    </source>
</evidence>
<dbReference type="InterPro" id="IPR003462">
    <property type="entry name" value="ODC_Mu_crystall"/>
</dbReference>
<dbReference type="PANTHER" id="PTHR13812:SF19">
    <property type="entry name" value="KETIMINE REDUCTASE MU-CRYSTALLIN"/>
    <property type="match status" value="1"/>
</dbReference>
<sequence length="315" mass="33488">MQQYPIVLDDAAIQNLLGKLDIRDILEKMFKALGEGKAAQPPQTLSLFPDDTGDFITYLGVLANEKVFGAKLSPYIVNGGNPVVTAWTVLMSAETGLPLLLCDAKRLTVERTAATTAIAVDQLARKDAAKLAIIGTGAIGQAHLRYVEAMRAWTEVRLWSPHAHQQNGLSQTLATGAPVIIAANAEAAVQDADVILLCTSSGTPVIDVKHLRNDALVTSISTNVVNAHEIDPAALSGFDVYCDYRETTPKSAGEMKLAAASGGWTPENIQGDLPELLTAKAAKPAYQRPVFFRSIGLGLEDIAAAVAVLAAHRKQ</sequence>
<dbReference type="InterPro" id="IPR023401">
    <property type="entry name" value="ODC_N"/>
</dbReference>
<dbReference type="Gene3D" id="3.30.1780.10">
    <property type="entry name" value="ornithine cyclodeaminase, domain 1"/>
    <property type="match status" value="1"/>
</dbReference>
<organism evidence="2 3">
    <name type="scientific">Pseudochrobactrum asaccharolyticum</name>
    <dbReference type="NCBI Taxonomy" id="354351"/>
    <lineage>
        <taxon>Bacteria</taxon>
        <taxon>Pseudomonadati</taxon>
        <taxon>Pseudomonadota</taxon>
        <taxon>Alphaproteobacteria</taxon>
        <taxon>Hyphomicrobiales</taxon>
        <taxon>Brucellaceae</taxon>
        <taxon>Pseudochrobactrum</taxon>
    </lineage>
</organism>
<name>A0A366E2N0_9HYPH</name>
<keyword evidence="3" id="KW-1185">Reference proteome</keyword>
<dbReference type="PIRSF" id="PIRSF001439">
    <property type="entry name" value="CryM"/>
    <property type="match status" value="1"/>
</dbReference>
<dbReference type="Pfam" id="PF02423">
    <property type="entry name" value="OCD_Mu_crystall"/>
    <property type="match status" value="1"/>
</dbReference>